<protein>
    <submittedName>
        <fullName evidence="1">Uncharacterized protein</fullName>
    </submittedName>
</protein>
<dbReference type="GeneID" id="63809789"/>
<proteinExistence type="predicted"/>
<evidence type="ECO:0000313" key="2">
    <source>
        <dbReference type="Proteomes" id="UP000244073"/>
    </source>
</evidence>
<dbReference type="RefSeq" id="XP_040749445.1">
    <property type="nucleotide sequence ID" value="XM_040892907.1"/>
</dbReference>
<name>A0A2T5LP46_9EURO</name>
<accession>A0A2T5LP46</accession>
<gene>
    <name evidence="1" type="ORF">P175DRAFT_0346663</name>
</gene>
<evidence type="ECO:0000313" key="1">
    <source>
        <dbReference type="EMBL" id="PTU18053.1"/>
    </source>
</evidence>
<dbReference type="AlphaFoldDB" id="A0A2T5LP46"/>
<sequence>MEREVIWLELRIHVYDNLDQLIHCAKVIVNSSASFGNVDSKLGLGWLFSNTMCHKHIYSCRLESKPSLEILEFKILFTAKIKAYKKTNLALPHHPRHTHVLYRGGSHRQPRDHSHKRTPALLIPVCWRWRRCRNGVFRCWRSRAACEEGPSCGRRLEPVRGGFWGALGAAAFRQRAGRGCGVEPGGLV</sequence>
<dbReference type="Proteomes" id="UP000244073">
    <property type="component" value="Unassembled WGS sequence"/>
</dbReference>
<comment type="caution">
    <text evidence="1">The sequence shown here is derived from an EMBL/GenBank/DDBJ whole genome shotgun (WGS) entry which is preliminary data.</text>
</comment>
<dbReference type="VEuPathDB" id="FungiDB:P175DRAFT_0346663"/>
<organism evidence="1 2">
    <name type="scientific">Aspergillus ochraceoroseus IBT 24754</name>
    <dbReference type="NCBI Taxonomy" id="1392256"/>
    <lineage>
        <taxon>Eukaryota</taxon>
        <taxon>Fungi</taxon>
        <taxon>Dikarya</taxon>
        <taxon>Ascomycota</taxon>
        <taxon>Pezizomycotina</taxon>
        <taxon>Eurotiomycetes</taxon>
        <taxon>Eurotiomycetidae</taxon>
        <taxon>Eurotiales</taxon>
        <taxon>Aspergillaceae</taxon>
        <taxon>Aspergillus</taxon>
        <taxon>Aspergillus subgen. Nidulantes</taxon>
    </lineage>
</organism>
<reference evidence="1 2" key="1">
    <citation type="journal article" date="2018" name="Proc. Natl. Acad. Sci. U.S.A.">
        <title>Linking secondary metabolites to gene clusters through genome sequencing of six diverse Aspergillus species.</title>
        <authorList>
            <person name="Kaerboelling I."/>
            <person name="Vesth T.C."/>
            <person name="Frisvad J.C."/>
            <person name="Nybo J.L."/>
            <person name="Theobald S."/>
            <person name="Kuo A."/>
            <person name="Bowyer P."/>
            <person name="Matsuda Y."/>
            <person name="Mondo S."/>
            <person name="Lyhne E.K."/>
            <person name="Kogle M.E."/>
            <person name="Clum A."/>
            <person name="Lipzen A."/>
            <person name="Salamov A."/>
            <person name="Ngan C.Y."/>
            <person name="Daum C."/>
            <person name="Chiniquy J."/>
            <person name="Barry K."/>
            <person name="LaButti K."/>
            <person name="Haridas S."/>
            <person name="Simmons B.A."/>
            <person name="Magnuson J.K."/>
            <person name="Mortensen U.H."/>
            <person name="Larsen T.O."/>
            <person name="Grigoriev I.V."/>
            <person name="Baker S.E."/>
            <person name="Andersen M.R."/>
        </authorList>
    </citation>
    <scope>NUCLEOTIDE SEQUENCE [LARGE SCALE GENOMIC DNA]</scope>
    <source>
        <strain evidence="1 2">IBT 24754</strain>
    </source>
</reference>
<dbReference type="EMBL" id="MSFN02000008">
    <property type="protein sequence ID" value="PTU18053.1"/>
    <property type="molecule type" value="Genomic_DNA"/>
</dbReference>